<sequence>MEFRLLGPIEAWHLGHRVPLGRRRERCLLGLLLLDAGRLVLVDRLVDQLWVADPPSNARAQLRVNVSRLRRRLDPDGTAQTRARLITRGPGYVIETDPDTVDVHRFRTAVRQACLIAEPAARSARLADALALWRGPLMADSMPAELRARVGLELDELRLQAVELRAEADLAVGDAGRVLAALAPLVEQDPLQERLVGLFMRALDAAGRRSEALTVYQATRTRLAEDLGVDPGAELIEAYTAILRTEAPEAPEAPEALAVNPGVGPAARPAQLPAGTWAFVGRAAEARQLIDALARPAGSDLAPPVVVVSGTAGVGKTALAVHCAHQVRTDFPDGQLYVDLRGYDTDRPVTATEALAGFLRALGVDGAQIPVDPAERSAMFRSTLGDRRMLLMLDNAASVEQVRPLLPGRPSAAVMVTSRDDLSGLVARDGARRITLGVLAPAEAVDLLRSLIGARVDLAPEAASRLAERAVRLPLALRVAAELAASRPTVPLRVLDAELADERRRLDLLDVHGDERTAVRSVLSWSYRRLPADARQGFRRLGVHPGRTVDHAAAAALFDASPDGAGRILDRLTRSHLIAAVAPGRVGMHDLLRVYAAECADEDDEPARRAAVRRLLEHYVAAGRAAVAAVFPDGSGTAEGSAPFTDADAARRWLETELENLVAVVARAADDGWERYAVELIAVLWPWLDTASYHLQAAAMLAPAVAAASATGDVAGEAMCRRQLGTVEWRWGRHDRALEQFVRALALVRRAGDRSGEAGCLNNIGTVHARWSRHDEAIEHLRQAIAIYQELGDHRTQGRVASNLGVVYWQTGRYRQARDQYLDALAIARESGDAVALGGMLDNLGNACDRLGDYAAAERHHRAAYAAHHAAGSRLGEAEALDNLAGTLVRQGRPDEALDLLARALPIYEEVGDRAGTASALDHAGGAYARLGRYREALDQHRRALAVATEIGVPGHEASALNGVAEVRAAMGDHAASREHHQRAAAVAARVGDRYEQARATAGIARVEAAVGNAAAADRLRSEAASRFAEMGVPTGIG</sequence>
<dbReference type="GO" id="GO:0000160">
    <property type="term" value="P:phosphorelay signal transduction system"/>
    <property type="evidence" value="ECO:0007669"/>
    <property type="project" value="InterPro"/>
</dbReference>
<dbReference type="PRINTS" id="PR00364">
    <property type="entry name" value="DISEASERSIST"/>
</dbReference>
<dbReference type="Pfam" id="PF03704">
    <property type="entry name" value="BTAD"/>
    <property type="match status" value="1"/>
</dbReference>
<feature type="repeat" description="TPR" evidence="5">
    <location>
        <begin position="798"/>
        <end position="831"/>
    </location>
</feature>
<dbReference type="RefSeq" id="WP_204007761.1">
    <property type="nucleotide sequence ID" value="NZ_BOPG01000076.1"/>
</dbReference>
<dbReference type="InterPro" id="IPR001867">
    <property type="entry name" value="OmpR/PhoB-type_DNA-bd"/>
</dbReference>
<dbReference type="Gene3D" id="3.40.50.300">
    <property type="entry name" value="P-loop containing nucleotide triphosphate hydrolases"/>
    <property type="match status" value="1"/>
</dbReference>
<accession>A0A8J3ZDL1</accession>
<dbReference type="Pfam" id="PF13176">
    <property type="entry name" value="TPR_7"/>
    <property type="match status" value="1"/>
</dbReference>
<dbReference type="InterPro" id="IPR005158">
    <property type="entry name" value="BTAD"/>
</dbReference>
<evidence type="ECO:0000313" key="9">
    <source>
        <dbReference type="EMBL" id="GIJ62239.1"/>
    </source>
</evidence>
<dbReference type="Gene3D" id="1.25.40.10">
    <property type="entry name" value="Tetratricopeptide repeat domain"/>
    <property type="match status" value="3"/>
</dbReference>
<evidence type="ECO:0000256" key="7">
    <source>
        <dbReference type="SAM" id="Coils"/>
    </source>
</evidence>
<protein>
    <submittedName>
        <fullName evidence="9">XRE family transcriptional regulator</fullName>
    </submittedName>
</protein>
<feature type="coiled-coil region" evidence="7">
    <location>
        <begin position="147"/>
        <end position="174"/>
    </location>
</feature>
<comment type="similarity">
    <text evidence="1">Belongs to the AfsR/DnrI/RedD regulatory family.</text>
</comment>
<dbReference type="PANTHER" id="PTHR35807:SF1">
    <property type="entry name" value="TRANSCRIPTIONAL REGULATOR REDD"/>
    <property type="match status" value="1"/>
</dbReference>
<gene>
    <name evidence="9" type="ORF">Vau01_097550</name>
</gene>
<dbReference type="SMART" id="SM01043">
    <property type="entry name" value="BTAD"/>
    <property type="match status" value="1"/>
</dbReference>
<dbReference type="PROSITE" id="PS51755">
    <property type="entry name" value="OMPR_PHOB"/>
    <property type="match status" value="1"/>
</dbReference>
<keyword evidence="7" id="KW-0175">Coiled coil</keyword>
<reference evidence="9" key="1">
    <citation type="submission" date="2021-01" db="EMBL/GenBank/DDBJ databases">
        <title>Whole genome shotgun sequence of Virgisporangium aurantiacum NBRC 16421.</title>
        <authorList>
            <person name="Komaki H."/>
            <person name="Tamura T."/>
        </authorList>
    </citation>
    <scope>NUCLEOTIDE SEQUENCE</scope>
    <source>
        <strain evidence="9">NBRC 16421</strain>
    </source>
</reference>
<dbReference type="GO" id="GO:0043531">
    <property type="term" value="F:ADP binding"/>
    <property type="evidence" value="ECO:0007669"/>
    <property type="project" value="InterPro"/>
</dbReference>
<keyword evidence="4" id="KW-0804">Transcription</keyword>
<feature type="DNA-binding region" description="OmpR/PhoB-type" evidence="6">
    <location>
        <begin position="1"/>
        <end position="96"/>
    </location>
</feature>
<dbReference type="InterPro" id="IPR041664">
    <property type="entry name" value="AAA_16"/>
</dbReference>
<dbReference type="AlphaFoldDB" id="A0A8J3ZDL1"/>
<dbReference type="EMBL" id="BOPG01000076">
    <property type="protein sequence ID" value="GIJ62239.1"/>
    <property type="molecule type" value="Genomic_DNA"/>
</dbReference>
<evidence type="ECO:0000256" key="4">
    <source>
        <dbReference type="ARBA" id="ARBA00023163"/>
    </source>
</evidence>
<evidence type="ECO:0000256" key="3">
    <source>
        <dbReference type="ARBA" id="ARBA00023125"/>
    </source>
</evidence>
<keyword evidence="5" id="KW-0802">TPR repeat</keyword>
<comment type="caution">
    <text evidence="9">The sequence shown here is derived from an EMBL/GenBank/DDBJ whole genome shotgun (WGS) entry which is preliminary data.</text>
</comment>
<keyword evidence="3 6" id="KW-0238">DNA-binding</keyword>
<dbReference type="InterPro" id="IPR036388">
    <property type="entry name" value="WH-like_DNA-bd_sf"/>
</dbReference>
<dbReference type="InterPro" id="IPR016032">
    <property type="entry name" value="Sig_transdc_resp-reg_C-effctor"/>
</dbReference>
<feature type="repeat" description="TPR" evidence="5">
    <location>
        <begin position="918"/>
        <end position="951"/>
    </location>
</feature>
<dbReference type="SMART" id="SM00028">
    <property type="entry name" value="TPR"/>
    <property type="match status" value="7"/>
</dbReference>
<name>A0A8J3ZDL1_9ACTN</name>
<dbReference type="SUPFAM" id="SSF48452">
    <property type="entry name" value="TPR-like"/>
    <property type="match status" value="3"/>
</dbReference>
<evidence type="ECO:0000256" key="6">
    <source>
        <dbReference type="PROSITE-ProRule" id="PRU01091"/>
    </source>
</evidence>
<dbReference type="InterPro" id="IPR011990">
    <property type="entry name" value="TPR-like_helical_dom_sf"/>
</dbReference>
<dbReference type="InterPro" id="IPR027417">
    <property type="entry name" value="P-loop_NTPase"/>
</dbReference>
<dbReference type="SUPFAM" id="SSF46894">
    <property type="entry name" value="C-terminal effector domain of the bipartite response regulators"/>
    <property type="match status" value="1"/>
</dbReference>
<dbReference type="Proteomes" id="UP000612585">
    <property type="component" value="Unassembled WGS sequence"/>
</dbReference>
<dbReference type="GO" id="GO:0006355">
    <property type="term" value="P:regulation of DNA-templated transcription"/>
    <property type="evidence" value="ECO:0007669"/>
    <property type="project" value="InterPro"/>
</dbReference>
<dbReference type="PANTHER" id="PTHR35807">
    <property type="entry name" value="TRANSCRIPTIONAL REGULATOR REDD-RELATED"/>
    <property type="match status" value="1"/>
</dbReference>
<dbReference type="Pfam" id="PF13191">
    <property type="entry name" value="AAA_16"/>
    <property type="match status" value="1"/>
</dbReference>
<dbReference type="InterPro" id="IPR019734">
    <property type="entry name" value="TPR_rpt"/>
</dbReference>
<evidence type="ECO:0000256" key="2">
    <source>
        <dbReference type="ARBA" id="ARBA00023015"/>
    </source>
</evidence>
<keyword evidence="2" id="KW-0805">Transcription regulation</keyword>
<evidence type="ECO:0000313" key="10">
    <source>
        <dbReference type="Proteomes" id="UP000612585"/>
    </source>
</evidence>
<dbReference type="PROSITE" id="PS50005">
    <property type="entry name" value="TPR"/>
    <property type="match status" value="2"/>
</dbReference>
<feature type="domain" description="OmpR/PhoB-type" evidence="8">
    <location>
        <begin position="1"/>
        <end position="96"/>
    </location>
</feature>
<dbReference type="CDD" id="cd15831">
    <property type="entry name" value="BTAD"/>
    <property type="match status" value="1"/>
</dbReference>
<dbReference type="Pfam" id="PF00486">
    <property type="entry name" value="Trans_reg_C"/>
    <property type="match status" value="1"/>
</dbReference>
<dbReference type="GO" id="GO:0003677">
    <property type="term" value="F:DNA binding"/>
    <property type="evidence" value="ECO:0007669"/>
    <property type="project" value="UniProtKB-UniRule"/>
</dbReference>
<dbReference type="SUPFAM" id="SSF52540">
    <property type="entry name" value="P-loop containing nucleoside triphosphate hydrolases"/>
    <property type="match status" value="1"/>
</dbReference>
<dbReference type="SMART" id="SM00862">
    <property type="entry name" value="Trans_reg_C"/>
    <property type="match status" value="1"/>
</dbReference>
<proteinExistence type="inferred from homology"/>
<evidence type="ECO:0000256" key="1">
    <source>
        <dbReference type="ARBA" id="ARBA00005820"/>
    </source>
</evidence>
<dbReference type="Pfam" id="PF13424">
    <property type="entry name" value="TPR_12"/>
    <property type="match status" value="2"/>
</dbReference>
<evidence type="ECO:0000259" key="8">
    <source>
        <dbReference type="PROSITE" id="PS51755"/>
    </source>
</evidence>
<dbReference type="InterPro" id="IPR051677">
    <property type="entry name" value="AfsR-DnrI-RedD_regulator"/>
</dbReference>
<evidence type="ECO:0000256" key="5">
    <source>
        <dbReference type="PROSITE-ProRule" id="PRU00339"/>
    </source>
</evidence>
<dbReference type="Gene3D" id="1.10.10.10">
    <property type="entry name" value="Winged helix-like DNA-binding domain superfamily/Winged helix DNA-binding domain"/>
    <property type="match status" value="1"/>
</dbReference>
<organism evidence="9 10">
    <name type="scientific">Virgisporangium aurantiacum</name>
    <dbReference type="NCBI Taxonomy" id="175570"/>
    <lineage>
        <taxon>Bacteria</taxon>
        <taxon>Bacillati</taxon>
        <taxon>Actinomycetota</taxon>
        <taxon>Actinomycetes</taxon>
        <taxon>Micromonosporales</taxon>
        <taxon>Micromonosporaceae</taxon>
        <taxon>Virgisporangium</taxon>
    </lineage>
</organism>
<keyword evidence="10" id="KW-1185">Reference proteome</keyword>